<comment type="caution">
    <text evidence="9">The sequence shown here is derived from an EMBL/GenBank/DDBJ whole genome shotgun (WGS) entry which is preliminary data.</text>
</comment>
<dbReference type="InterPro" id="IPR012552">
    <property type="entry name" value="DVL"/>
</dbReference>
<feature type="compositionally biased region" description="Polar residues" evidence="8">
    <location>
        <begin position="24"/>
        <end position="33"/>
    </location>
</feature>
<evidence type="ECO:0000256" key="7">
    <source>
        <dbReference type="ARBA" id="ARBA00024340"/>
    </source>
</evidence>
<comment type="similarity">
    <text evidence="7">Belongs to the DVL/RTFL small polypeptides family.</text>
</comment>
<dbReference type="GO" id="GO:0008285">
    <property type="term" value="P:negative regulation of cell population proliferation"/>
    <property type="evidence" value="ECO:0007669"/>
    <property type="project" value="InterPro"/>
</dbReference>
<keyword evidence="4" id="KW-0812">Transmembrane</keyword>
<feature type="compositionally biased region" description="Low complexity" evidence="8">
    <location>
        <begin position="34"/>
        <end position="88"/>
    </location>
</feature>
<comment type="subcellular location">
    <subcellularLocation>
        <location evidence="1">Cell membrane</location>
        <topology evidence="1">Single-pass membrane protein</topology>
    </subcellularLocation>
</comment>
<reference evidence="9" key="1">
    <citation type="submission" date="2023-05" db="EMBL/GenBank/DDBJ databases">
        <title>Nepenthes gracilis genome sequencing.</title>
        <authorList>
            <person name="Fukushima K."/>
        </authorList>
    </citation>
    <scope>NUCLEOTIDE SEQUENCE</scope>
    <source>
        <strain evidence="9">SING2019-196</strain>
    </source>
</reference>
<dbReference type="Pfam" id="PF08137">
    <property type="entry name" value="DVL"/>
    <property type="match status" value="1"/>
</dbReference>
<dbReference type="Proteomes" id="UP001279734">
    <property type="component" value="Unassembled WGS sequence"/>
</dbReference>
<evidence type="ECO:0000256" key="8">
    <source>
        <dbReference type="SAM" id="MobiDB-lite"/>
    </source>
</evidence>
<dbReference type="GO" id="GO:0048367">
    <property type="term" value="P:shoot system development"/>
    <property type="evidence" value="ECO:0007669"/>
    <property type="project" value="UniProtKB-ARBA"/>
</dbReference>
<dbReference type="GO" id="GO:0005886">
    <property type="term" value="C:plasma membrane"/>
    <property type="evidence" value="ECO:0007669"/>
    <property type="project" value="UniProtKB-SubCell"/>
</dbReference>
<dbReference type="AlphaFoldDB" id="A0AAD3P3Z8"/>
<keyword evidence="10" id="KW-1185">Reference proteome</keyword>
<gene>
    <name evidence="9" type="ORF">Nepgr_000109</name>
</gene>
<dbReference type="PANTHER" id="PTHR47596">
    <property type="entry name" value="DVL13"/>
    <property type="match status" value="1"/>
</dbReference>
<organism evidence="9 10">
    <name type="scientific">Nepenthes gracilis</name>
    <name type="common">Slender pitcher plant</name>
    <dbReference type="NCBI Taxonomy" id="150966"/>
    <lineage>
        <taxon>Eukaryota</taxon>
        <taxon>Viridiplantae</taxon>
        <taxon>Streptophyta</taxon>
        <taxon>Embryophyta</taxon>
        <taxon>Tracheophyta</taxon>
        <taxon>Spermatophyta</taxon>
        <taxon>Magnoliopsida</taxon>
        <taxon>eudicotyledons</taxon>
        <taxon>Gunneridae</taxon>
        <taxon>Pentapetalae</taxon>
        <taxon>Caryophyllales</taxon>
        <taxon>Nepenthaceae</taxon>
        <taxon>Nepenthes</taxon>
    </lineage>
</organism>
<evidence type="ECO:0000256" key="6">
    <source>
        <dbReference type="ARBA" id="ARBA00023136"/>
    </source>
</evidence>
<protein>
    <submittedName>
        <fullName evidence="9">Uncharacterized protein</fullName>
    </submittedName>
</protein>
<keyword evidence="6" id="KW-0472">Membrane</keyword>
<evidence type="ECO:0000313" key="10">
    <source>
        <dbReference type="Proteomes" id="UP001279734"/>
    </source>
</evidence>
<accession>A0AAD3P3Z8</accession>
<evidence type="ECO:0000256" key="3">
    <source>
        <dbReference type="ARBA" id="ARBA00022475"/>
    </source>
</evidence>
<evidence type="ECO:0000256" key="4">
    <source>
        <dbReference type="ARBA" id="ARBA00022692"/>
    </source>
</evidence>
<evidence type="ECO:0000256" key="2">
    <source>
        <dbReference type="ARBA" id="ARBA00022473"/>
    </source>
</evidence>
<proteinExistence type="inferred from homology"/>
<feature type="region of interest" description="Disordered" evidence="8">
    <location>
        <begin position="1"/>
        <end position="97"/>
    </location>
</feature>
<keyword evidence="5" id="KW-1133">Transmembrane helix</keyword>
<evidence type="ECO:0000256" key="1">
    <source>
        <dbReference type="ARBA" id="ARBA00004162"/>
    </source>
</evidence>
<name>A0AAD3P3Z8_NEPGR</name>
<dbReference type="PANTHER" id="PTHR47596:SF2">
    <property type="entry name" value="SMALL POLYPEPTIDE DEVIL 9"/>
    <property type="match status" value="1"/>
</dbReference>
<evidence type="ECO:0000256" key="5">
    <source>
        <dbReference type="ARBA" id="ARBA00022989"/>
    </source>
</evidence>
<keyword evidence="2" id="KW-0217">Developmental protein</keyword>
<keyword evidence="3" id="KW-1003">Cell membrane</keyword>
<sequence>MACDAPEFLQDKKKRRASQKESTARGSSISSEASLMRSCSRKSTSSKSPALVRSSSLKTSTSSISRNSSPPLLRRSSSSTTKNSPPLSGSLSQKSSAFTRKCSTLAKEHKARFYIMKRCVAMLLCWRKDNDS</sequence>
<dbReference type="EMBL" id="BSYO01000001">
    <property type="protein sequence ID" value="GMG98269.1"/>
    <property type="molecule type" value="Genomic_DNA"/>
</dbReference>
<evidence type="ECO:0000313" key="9">
    <source>
        <dbReference type="EMBL" id="GMG98269.1"/>
    </source>
</evidence>
<dbReference type="InterPro" id="IPR052692">
    <property type="entry name" value="DVL_RTFL_polypeptides"/>
</dbReference>